<evidence type="ECO:0000313" key="3">
    <source>
        <dbReference type="Proteomes" id="UP001296873"/>
    </source>
</evidence>
<feature type="domain" description="Polymerase nucleotidyl transferase" evidence="1">
    <location>
        <begin position="12"/>
        <end position="64"/>
    </location>
</feature>
<dbReference type="CDD" id="cd05403">
    <property type="entry name" value="NT_KNTase_like"/>
    <property type="match status" value="1"/>
</dbReference>
<gene>
    <name evidence="2" type="ORF">CKO28_05310</name>
</gene>
<dbReference type="InterPro" id="IPR043519">
    <property type="entry name" value="NT_sf"/>
</dbReference>
<dbReference type="PANTHER" id="PTHR33933:SF3">
    <property type="entry name" value="PROTEIN ADENYLYLTRANSFERASE MJ0604-RELATED"/>
    <property type="match status" value="1"/>
</dbReference>
<comment type="caution">
    <text evidence="2">The sequence shown here is derived from an EMBL/GenBank/DDBJ whole genome shotgun (WGS) entry which is preliminary data.</text>
</comment>
<evidence type="ECO:0000259" key="1">
    <source>
        <dbReference type="Pfam" id="PF01909"/>
    </source>
</evidence>
<reference evidence="2 3" key="1">
    <citation type="journal article" date="2020" name="Microorganisms">
        <title>Osmotic Adaptation and Compatible Solute Biosynthesis of Phototrophic Bacteria as Revealed from Genome Analyses.</title>
        <authorList>
            <person name="Imhoff J.F."/>
            <person name="Rahn T."/>
            <person name="Kunzel S."/>
            <person name="Keller A."/>
            <person name="Neulinger S.C."/>
        </authorList>
    </citation>
    <scope>NUCLEOTIDE SEQUENCE [LARGE SCALE GENOMIC DNA]</scope>
    <source>
        <strain evidence="2 3">DSM 9895</strain>
    </source>
</reference>
<accession>A0ABS1DCI2</accession>
<keyword evidence="3" id="KW-1185">Reference proteome</keyword>
<protein>
    <recommendedName>
        <fullName evidence="1">Polymerase nucleotidyl transferase domain-containing protein</fullName>
    </recommendedName>
</protein>
<name>A0ABS1DCI2_9PROT</name>
<dbReference type="PANTHER" id="PTHR33933">
    <property type="entry name" value="NUCLEOTIDYLTRANSFERASE"/>
    <property type="match status" value="1"/>
</dbReference>
<dbReference type="Proteomes" id="UP001296873">
    <property type="component" value="Unassembled WGS sequence"/>
</dbReference>
<dbReference type="InterPro" id="IPR002934">
    <property type="entry name" value="Polymerase_NTP_transf_dom"/>
</dbReference>
<proteinExistence type="predicted"/>
<dbReference type="EMBL" id="NRRL01000007">
    <property type="protein sequence ID" value="MBK1667448.1"/>
    <property type="molecule type" value="Genomic_DNA"/>
</dbReference>
<dbReference type="RefSeq" id="WP_200339566.1">
    <property type="nucleotide sequence ID" value="NZ_NRRL01000007.1"/>
</dbReference>
<dbReference type="Gene3D" id="3.30.460.10">
    <property type="entry name" value="Beta Polymerase, domain 2"/>
    <property type="match status" value="1"/>
</dbReference>
<evidence type="ECO:0000313" key="2">
    <source>
        <dbReference type="EMBL" id="MBK1667448.1"/>
    </source>
</evidence>
<dbReference type="SUPFAM" id="SSF81301">
    <property type="entry name" value="Nucleotidyltransferase"/>
    <property type="match status" value="1"/>
</dbReference>
<organism evidence="2 3">
    <name type="scientific">Rhodovibrio sodomensis</name>
    <dbReference type="NCBI Taxonomy" id="1088"/>
    <lineage>
        <taxon>Bacteria</taxon>
        <taxon>Pseudomonadati</taxon>
        <taxon>Pseudomonadota</taxon>
        <taxon>Alphaproteobacteria</taxon>
        <taxon>Rhodospirillales</taxon>
        <taxon>Rhodovibrionaceae</taxon>
        <taxon>Rhodovibrio</taxon>
    </lineage>
</organism>
<sequence length="106" mass="12212">MAGLSDQDRDLLRRFEARVREALPGRVDRVVAFGSRARGDHEEDSDLDVAVFVRDYRYEDRAAVVRVASEFLGEEPVYLQAMAFEASRYDETNFFFRNIRTEGVTA</sequence>
<dbReference type="Pfam" id="PF01909">
    <property type="entry name" value="NTP_transf_2"/>
    <property type="match status" value="1"/>
</dbReference>
<dbReference type="InterPro" id="IPR052548">
    <property type="entry name" value="Type_VII_TA_antitoxin"/>
</dbReference>